<accession>A0A2V4N1T2</accession>
<dbReference type="AlphaFoldDB" id="A0A2V4N1T2"/>
<dbReference type="OrthoDB" id="8478788at2"/>
<name>A0A2V4N1T2_9RHOB</name>
<dbReference type="CDD" id="cd08054">
    <property type="entry name" value="gp6"/>
    <property type="match status" value="1"/>
</dbReference>
<dbReference type="NCBIfam" id="TIGR01560">
    <property type="entry name" value="put_DNA_pack"/>
    <property type="match status" value="1"/>
</dbReference>
<dbReference type="InterPro" id="IPR006450">
    <property type="entry name" value="Phage_HK97_gp6-like"/>
</dbReference>
<dbReference type="EMBL" id="QFVT01000002">
    <property type="protein sequence ID" value="PYC48714.1"/>
    <property type="molecule type" value="Genomic_DNA"/>
</dbReference>
<gene>
    <name evidence="1" type="ORF">DI396_00940</name>
</gene>
<evidence type="ECO:0000313" key="1">
    <source>
        <dbReference type="EMBL" id="PYC48714.1"/>
    </source>
</evidence>
<proteinExistence type="predicted"/>
<protein>
    <recommendedName>
        <fullName evidence="3">Phage gp6-like head-tail connector protein</fullName>
    </recommendedName>
</protein>
<dbReference type="RefSeq" id="WP_110794297.1">
    <property type="nucleotide sequence ID" value="NZ_KZ826481.1"/>
</dbReference>
<evidence type="ECO:0000313" key="2">
    <source>
        <dbReference type="Proteomes" id="UP000248012"/>
    </source>
</evidence>
<sequence length="201" mass="21473">MMLIEESAVPQSALPLDEFKDHLRLGTGFSNIGLQDSVLESFLRAAIAAIEARTGKILITRDFSWTLSCWRDQSGQALPAAPVVSLTSVAMTDAGGTQTVLDPAGYYLERDQQRPRLRAKTGLLPLVPLGGSVDILFAAGMGATWGELPADLGQAVLLLAAHYYEYRSETALGSGCMPFGVTSLIERYRTLRVLGGKGGTA</sequence>
<dbReference type="Proteomes" id="UP000248012">
    <property type="component" value="Unassembled WGS sequence"/>
</dbReference>
<evidence type="ECO:0008006" key="3">
    <source>
        <dbReference type="Google" id="ProtNLM"/>
    </source>
</evidence>
<reference evidence="1 2" key="1">
    <citation type="submission" date="2018-05" db="EMBL/GenBank/DDBJ databases">
        <title>Oceanovita maritima gen. nov., sp. nov., a marine bacterium in the family Rhodobacteraceae isolated from surface seawater of Lundu port Xiamen, China.</title>
        <authorList>
            <person name="Hetharua B.H."/>
            <person name="Min D."/>
            <person name="Liao H."/>
            <person name="Tian Y."/>
        </authorList>
    </citation>
    <scope>NUCLEOTIDE SEQUENCE [LARGE SCALE GENOMIC DNA]</scope>
    <source>
        <strain evidence="1 2">FSX-11</strain>
    </source>
</reference>
<dbReference type="Gene3D" id="1.10.3230.30">
    <property type="entry name" value="Phage gp6-like head-tail connector protein"/>
    <property type="match status" value="1"/>
</dbReference>
<organism evidence="1 2">
    <name type="scientific">Litorivita pollutaquae</name>
    <dbReference type="NCBI Taxonomy" id="2200892"/>
    <lineage>
        <taxon>Bacteria</taxon>
        <taxon>Pseudomonadati</taxon>
        <taxon>Pseudomonadota</taxon>
        <taxon>Alphaproteobacteria</taxon>
        <taxon>Rhodobacterales</taxon>
        <taxon>Paracoccaceae</taxon>
        <taxon>Litorivita</taxon>
    </lineage>
</organism>
<comment type="caution">
    <text evidence="1">The sequence shown here is derived from an EMBL/GenBank/DDBJ whole genome shotgun (WGS) entry which is preliminary data.</text>
</comment>
<dbReference type="NCBIfam" id="TIGR02215">
    <property type="entry name" value="phage_chp_gp8"/>
    <property type="match status" value="1"/>
</dbReference>
<keyword evidence="2" id="KW-1185">Reference proteome</keyword>
<dbReference type="InterPro" id="IPR011738">
    <property type="entry name" value="Phage_CHP"/>
</dbReference>